<comment type="caution">
    <text evidence="4">The sequence shown here is derived from an EMBL/GenBank/DDBJ whole genome shotgun (WGS) entry which is preliminary data.</text>
</comment>
<dbReference type="STRING" id="574566.I0YPQ0"/>
<dbReference type="InterPro" id="IPR045279">
    <property type="entry name" value="ARR-like"/>
</dbReference>
<dbReference type="AlphaFoldDB" id="I0YPQ0"/>
<dbReference type="KEGG" id="csl:COCSUDRAFT_9065"/>
<gene>
    <name evidence="4" type="ORF">COCSUDRAFT_9065</name>
</gene>
<organism evidence="4 5">
    <name type="scientific">Coccomyxa subellipsoidea (strain C-169)</name>
    <name type="common">Green microalga</name>
    <dbReference type="NCBI Taxonomy" id="574566"/>
    <lineage>
        <taxon>Eukaryota</taxon>
        <taxon>Viridiplantae</taxon>
        <taxon>Chlorophyta</taxon>
        <taxon>core chlorophytes</taxon>
        <taxon>Trebouxiophyceae</taxon>
        <taxon>Trebouxiophyceae incertae sedis</taxon>
        <taxon>Coccomyxaceae</taxon>
        <taxon>Coccomyxa</taxon>
        <taxon>Coccomyxa subellipsoidea</taxon>
    </lineage>
</organism>
<dbReference type="PANTHER" id="PTHR43874:SF7">
    <property type="entry name" value="TWO-COMPONENT RESPONSE REGULATOR ARR10"/>
    <property type="match status" value="1"/>
</dbReference>
<keyword evidence="2" id="KW-0597">Phosphoprotein</keyword>
<dbReference type="Pfam" id="PF00072">
    <property type="entry name" value="Response_reg"/>
    <property type="match status" value="1"/>
</dbReference>
<evidence type="ECO:0000313" key="4">
    <source>
        <dbReference type="EMBL" id="EIE20369.1"/>
    </source>
</evidence>
<dbReference type="InterPro" id="IPR001789">
    <property type="entry name" value="Sig_transdc_resp-reg_receiver"/>
</dbReference>
<dbReference type="EMBL" id="AGSI01000015">
    <property type="protein sequence ID" value="EIE20369.1"/>
    <property type="molecule type" value="Genomic_DNA"/>
</dbReference>
<sequence>APNDVHILLVDDERLSRVVVGNLLRKCSYKVTEAGSGMEALEILRGQPPGTFSLILTDVMMPDVDGIELLRHVRGDEAWSNLPVIMMSANERTETVFECIRGGAEDYLLKPVTKKEVQHMWQHVWRRQQ</sequence>
<accession>I0YPQ0</accession>
<dbReference type="InterPro" id="IPR011006">
    <property type="entry name" value="CheY-like_superfamily"/>
</dbReference>
<proteinExistence type="predicted"/>
<evidence type="ECO:0000259" key="3">
    <source>
        <dbReference type="PROSITE" id="PS50110"/>
    </source>
</evidence>
<dbReference type="eggNOG" id="KOG1601">
    <property type="taxonomic scope" value="Eukaryota"/>
</dbReference>
<dbReference type="SUPFAM" id="SSF52172">
    <property type="entry name" value="CheY-like"/>
    <property type="match status" value="1"/>
</dbReference>
<evidence type="ECO:0000256" key="1">
    <source>
        <dbReference type="ARBA" id="ARBA00023012"/>
    </source>
</evidence>
<dbReference type="GO" id="GO:0009736">
    <property type="term" value="P:cytokinin-activated signaling pathway"/>
    <property type="evidence" value="ECO:0007669"/>
    <property type="project" value="InterPro"/>
</dbReference>
<keyword evidence="5" id="KW-1185">Reference proteome</keyword>
<dbReference type="SMART" id="SM00448">
    <property type="entry name" value="REC"/>
    <property type="match status" value="1"/>
</dbReference>
<dbReference type="RefSeq" id="XP_005644913.1">
    <property type="nucleotide sequence ID" value="XM_005644856.1"/>
</dbReference>
<dbReference type="OrthoDB" id="10262808at2759"/>
<evidence type="ECO:0000313" key="5">
    <source>
        <dbReference type="Proteomes" id="UP000007264"/>
    </source>
</evidence>
<reference evidence="4 5" key="1">
    <citation type="journal article" date="2012" name="Genome Biol.">
        <title>The genome of the polar eukaryotic microalga coccomyxa subellipsoidea reveals traits of cold adaptation.</title>
        <authorList>
            <person name="Blanc G."/>
            <person name="Agarkova I."/>
            <person name="Grimwood J."/>
            <person name="Kuo A."/>
            <person name="Brueggeman A."/>
            <person name="Dunigan D."/>
            <person name="Gurnon J."/>
            <person name="Ladunga I."/>
            <person name="Lindquist E."/>
            <person name="Lucas S."/>
            <person name="Pangilinan J."/>
            <person name="Proschold T."/>
            <person name="Salamov A."/>
            <person name="Schmutz J."/>
            <person name="Weeks D."/>
            <person name="Yamada T."/>
            <person name="Claverie J.M."/>
            <person name="Grigoriev I."/>
            <person name="Van Etten J."/>
            <person name="Lomsadze A."/>
            <person name="Borodovsky M."/>
        </authorList>
    </citation>
    <scope>NUCLEOTIDE SEQUENCE [LARGE SCALE GENOMIC DNA]</scope>
    <source>
        <strain evidence="4 5">C-169</strain>
    </source>
</reference>
<feature type="non-terminal residue" evidence="4">
    <location>
        <position position="1"/>
    </location>
</feature>
<keyword evidence="1" id="KW-0902">Two-component regulatory system</keyword>
<feature type="modified residue" description="4-aspartylphosphate" evidence="2">
    <location>
        <position position="58"/>
    </location>
</feature>
<feature type="non-terminal residue" evidence="4">
    <location>
        <position position="129"/>
    </location>
</feature>
<evidence type="ECO:0000256" key="2">
    <source>
        <dbReference type="PROSITE-ProRule" id="PRU00169"/>
    </source>
</evidence>
<name>I0YPQ0_COCSC</name>
<protein>
    <submittedName>
        <fullName evidence="4">CheY-like protein</fullName>
    </submittedName>
</protein>
<dbReference type="PROSITE" id="PS50110">
    <property type="entry name" value="RESPONSE_REGULATORY"/>
    <property type="match status" value="1"/>
</dbReference>
<feature type="domain" description="Response regulatory" evidence="3">
    <location>
        <begin position="6"/>
        <end position="125"/>
    </location>
</feature>
<dbReference type="Gene3D" id="3.40.50.2300">
    <property type="match status" value="1"/>
</dbReference>
<dbReference type="GeneID" id="17038345"/>
<dbReference type="PANTHER" id="PTHR43874">
    <property type="entry name" value="TWO-COMPONENT RESPONSE REGULATOR"/>
    <property type="match status" value="1"/>
</dbReference>
<dbReference type="Proteomes" id="UP000007264">
    <property type="component" value="Unassembled WGS sequence"/>
</dbReference>
<dbReference type="GO" id="GO:0000160">
    <property type="term" value="P:phosphorelay signal transduction system"/>
    <property type="evidence" value="ECO:0007669"/>
    <property type="project" value="UniProtKB-KW"/>
</dbReference>